<dbReference type="Proteomes" id="UP001201549">
    <property type="component" value="Unassembled WGS sequence"/>
</dbReference>
<proteinExistence type="predicted"/>
<feature type="signal peptide" evidence="1">
    <location>
        <begin position="1"/>
        <end position="26"/>
    </location>
</feature>
<protein>
    <submittedName>
        <fullName evidence="2">Uncharacterized protein</fullName>
    </submittedName>
</protein>
<gene>
    <name evidence="2" type="ORF">L9G74_03455</name>
</gene>
<comment type="caution">
    <text evidence="2">The sequence shown here is derived from an EMBL/GenBank/DDBJ whole genome shotgun (WGS) entry which is preliminary data.</text>
</comment>
<dbReference type="EMBL" id="JAKOGG010000002">
    <property type="protein sequence ID" value="MCS4555485.1"/>
    <property type="molecule type" value="Genomic_DNA"/>
</dbReference>
<evidence type="ECO:0000313" key="2">
    <source>
        <dbReference type="EMBL" id="MCS4555485.1"/>
    </source>
</evidence>
<sequence>MRAWSSRLLALAAIGASIAVTPTAMAQKHLPQNLQQMVTASSSIIAGEVLSVTDGFDGRNRPYTEVTIRVSMDAKGKLEQGSVYTFRQFGLLKPRSMGNGKVYLGVSPEGFAKWHAGEQVVAFMNPDFGGGLRSTVGLEQGKFNVTNGKVANDLGNSGLFDNMNNVDLADEDRNMMTNPTAVELSSFMGLVVKLVEAK</sequence>
<name>A0ABT2FGP6_9GAMM</name>
<dbReference type="RefSeq" id="WP_238894887.1">
    <property type="nucleotide sequence ID" value="NZ_JAKOGG010000002.1"/>
</dbReference>
<feature type="chain" id="PRO_5045446540" evidence="1">
    <location>
        <begin position="27"/>
        <end position="198"/>
    </location>
</feature>
<accession>A0ABT2FGP6</accession>
<evidence type="ECO:0000313" key="3">
    <source>
        <dbReference type="Proteomes" id="UP001201549"/>
    </source>
</evidence>
<organism evidence="2 3">
    <name type="scientific">Shewanella electrica</name>
    <dbReference type="NCBI Taxonomy" id="515560"/>
    <lineage>
        <taxon>Bacteria</taxon>
        <taxon>Pseudomonadati</taxon>
        <taxon>Pseudomonadota</taxon>
        <taxon>Gammaproteobacteria</taxon>
        <taxon>Alteromonadales</taxon>
        <taxon>Shewanellaceae</taxon>
        <taxon>Shewanella</taxon>
    </lineage>
</organism>
<keyword evidence="3" id="KW-1185">Reference proteome</keyword>
<reference evidence="3" key="1">
    <citation type="submission" date="2023-07" db="EMBL/GenBank/DDBJ databases">
        <title>Shewanella mangrovi sp. nov., an acetaldehyde- degrading bacterium isolated from mangrove sediment.</title>
        <authorList>
            <person name="Liu Y."/>
        </authorList>
    </citation>
    <scope>NUCLEOTIDE SEQUENCE [LARGE SCALE GENOMIC DNA]</scope>
    <source>
        <strain evidence="3">C32</strain>
    </source>
</reference>
<keyword evidence="1" id="KW-0732">Signal</keyword>
<evidence type="ECO:0000256" key="1">
    <source>
        <dbReference type="SAM" id="SignalP"/>
    </source>
</evidence>